<evidence type="ECO:0000256" key="1">
    <source>
        <dbReference type="SAM" id="Phobius"/>
    </source>
</evidence>
<organism evidence="2 3">
    <name type="scientific">Comamonas aquatica DA1877</name>
    <dbReference type="NCBI Taxonomy" id="1457173"/>
    <lineage>
        <taxon>Bacteria</taxon>
        <taxon>Pseudomonadati</taxon>
        <taxon>Pseudomonadota</taxon>
        <taxon>Betaproteobacteria</taxon>
        <taxon>Burkholderiales</taxon>
        <taxon>Comamonadaceae</taxon>
        <taxon>Comamonas</taxon>
    </lineage>
</organism>
<dbReference type="PATRIC" id="fig|1457173.3.peg.1378"/>
<dbReference type="Proteomes" id="UP000020766">
    <property type="component" value="Unassembled WGS sequence"/>
</dbReference>
<dbReference type="AlphaFoldDB" id="A0A014MRF3"/>
<comment type="caution">
    <text evidence="2">The sequence shown here is derived from an EMBL/GenBank/DDBJ whole genome shotgun (WGS) entry which is preliminary data.</text>
</comment>
<keyword evidence="1" id="KW-0472">Membrane</keyword>
<reference evidence="2 3" key="1">
    <citation type="submission" date="2014-01" db="EMBL/GenBank/DDBJ databases">
        <title>Interspecies Systems Biology Uncovers Metabolites Affecting C. elegans Gene Expression and Life History Traits.</title>
        <authorList>
            <person name="Watson E."/>
            <person name="Macneil L.T."/>
            <person name="Ritter A.D."/>
            <person name="Yilmaz L.S."/>
            <person name="Rosebrock A.P."/>
            <person name="Caudy A.A."/>
            <person name="Walhout A.J."/>
        </authorList>
    </citation>
    <scope>NUCLEOTIDE SEQUENCE [LARGE SCALE GENOMIC DNA]</scope>
    <source>
        <strain evidence="2 3">DA1877</strain>
    </source>
</reference>
<feature type="transmembrane region" description="Helical" evidence="1">
    <location>
        <begin position="48"/>
        <end position="67"/>
    </location>
</feature>
<evidence type="ECO:0000313" key="2">
    <source>
        <dbReference type="EMBL" id="EXU80684.1"/>
    </source>
</evidence>
<gene>
    <name evidence="2" type="ORF">AX13_15595</name>
</gene>
<protein>
    <recommendedName>
        <fullName evidence="4">Iron uptake protein</fullName>
    </recommendedName>
</protein>
<accession>A0A014MRF3</accession>
<dbReference type="STRING" id="225991.MA05_03725"/>
<evidence type="ECO:0000313" key="3">
    <source>
        <dbReference type="Proteomes" id="UP000020766"/>
    </source>
</evidence>
<keyword evidence="3" id="KW-1185">Reference proteome</keyword>
<sequence length="98" mass="10247">MDMSQASTRQSGVGWTWRALVAVLGGYALASAWAVLWGARDVARVDGILAGEQTGWLVYVAAMIWAFSPVALARVVGVFAAATLGLLLAAVWLAQRGG</sequence>
<feature type="transmembrane region" description="Helical" evidence="1">
    <location>
        <begin position="15"/>
        <end position="36"/>
    </location>
</feature>
<evidence type="ECO:0008006" key="4">
    <source>
        <dbReference type="Google" id="ProtNLM"/>
    </source>
</evidence>
<keyword evidence="1" id="KW-1133">Transmembrane helix</keyword>
<name>A0A014MRF3_9BURK</name>
<proteinExistence type="predicted"/>
<dbReference type="EMBL" id="JBOK01000006">
    <property type="protein sequence ID" value="EXU80684.1"/>
    <property type="molecule type" value="Genomic_DNA"/>
</dbReference>
<feature type="transmembrane region" description="Helical" evidence="1">
    <location>
        <begin position="73"/>
        <end position="94"/>
    </location>
</feature>
<keyword evidence="1" id="KW-0812">Transmembrane</keyword>